<dbReference type="Proteomes" id="UP000461595">
    <property type="component" value="Unassembled WGS sequence"/>
</dbReference>
<dbReference type="Pfam" id="PF08220">
    <property type="entry name" value="HTH_DeoR"/>
    <property type="match status" value="1"/>
</dbReference>
<dbReference type="PANTHER" id="PTHR30363">
    <property type="entry name" value="HTH-TYPE TRANSCRIPTIONAL REGULATOR SRLR-RELATED"/>
    <property type="match status" value="1"/>
</dbReference>
<dbReference type="SUPFAM" id="SSF100950">
    <property type="entry name" value="NagB/RpiA/CoA transferase-like"/>
    <property type="match status" value="1"/>
</dbReference>
<comment type="caution">
    <text evidence="5">The sequence shown here is derived from an EMBL/GenBank/DDBJ whole genome shotgun (WGS) entry which is preliminary data.</text>
</comment>
<feature type="domain" description="HTH deoR-type" evidence="4">
    <location>
        <begin position="3"/>
        <end position="58"/>
    </location>
</feature>
<name>A0A7X3G816_9STRE</name>
<accession>A0A7X3G816</accession>
<dbReference type="InterPro" id="IPR014036">
    <property type="entry name" value="DeoR-like_C"/>
</dbReference>
<gene>
    <name evidence="5" type="ORF">E5983_04180</name>
</gene>
<dbReference type="InterPro" id="IPR036388">
    <property type="entry name" value="WH-like_DNA-bd_sf"/>
</dbReference>
<keyword evidence="3" id="KW-0804">Transcription</keyword>
<evidence type="ECO:0000313" key="6">
    <source>
        <dbReference type="Proteomes" id="UP000461595"/>
    </source>
</evidence>
<dbReference type="RefSeq" id="WP_160332672.1">
    <property type="nucleotide sequence ID" value="NZ_WSRS01000028.1"/>
</dbReference>
<evidence type="ECO:0000259" key="4">
    <source>
        <dbReference type="PROSITE" id="PS51000"/>
    </source>
</evidence>
<dbReference type="InterPro" id="IPR037171">
    <property type="entry name" value="NagB/RpiA_transferase-like"/>
</dbReference>
<dbReference type="InterPro" id="IPR050313">
    <property type="entry name" value="Carb_Metab_HTH_regulators"/>
</dbReference>
<dbReference type="Gene3D" id="3.40.50.1360">
    <property type="match status" value="1"/>
</dbReference>
<sequence length="247" mass="27603">MLKEERHHRIREELRGQGFVSLEYLQELLQTSESTIRRDLAELERQGLLKRVHGGAEHLRFLSQEENMQEKAIKHVAEKQAIANCALQQIQDGETIFVDAGTTTAFLLEGLAQKAVRVVTNSIHHAARLVDLHVPTLMIGGQIKETTDACIGAAALEQVQALNFDRAFMGMNGLDQNWYYTPDPEEAALKKAVFQNASKVYVLADPSKYYQTAFVKVARVDAATLVIAPSQSSLMKRLEEKTEVLTA</sequence>
<dbReference type="GO" id="GO:0003700">
    <property type="term" value="F:DNA-binding transcription factor activity"/>
    <property type="evidence" value="ECO:0007669"/>
    <property type="project" value="InterPro"/>
</dbReference>
<dbReference type="PANTHER" id="PTHR30363:SF56">
    <property type="entry name" value="TRANSCRIPTIONAL REGULATOR, DEOR FAMILY"/>
    <property type="match status" value="1"/>
</dbReference>
<dbReference type="InterPro" id="IPR018356">
    <property type="entry name" value="Tscrpt_reg_HTH_DeoR_CS"/>
</dbReference>
<dbReference type="GO" id="GO:0003677">
    <property type="term" value="F:DNA binding"/>
    <property type="evidence" value="ECO:0007669"/>
    <property type="project" value="UniProtKB-KW"/>
</dbReference>
<dbReference type="SMART" id="SM00420">
    <property type="entry name" value="HTH_DEOR"/>
    <property type="match status" value="1"/>
</dbReference>
<dbReference type="PROSITE" id="PS51000">
    <property type="entry name" value="HTH_DEOR_2"/>
    <property type="match status" value="1"/>
</dbReference>
<reference evidence="5 6" key="1">
    <citation type="submission" date="2019-12" db="EMBL/GenBank/DDBJ databases">
        <title>Microbes associate with the intestines of laboratory mice.</title>
        <authorList>
            <person name="Navarre W."/>
            <person name="Wong E."/>
        </authorList>
    </citation>
    <scope>NUCLEOTIDE SEQUENCE [LARGE SCALE GENOMIC DNA]</scope>
    <source>
        <strain evidence="5 6">NM51_B2-22</strain>
    </source>
</reference>
<organism evidence="5 6">
    <name type="scientific">Streptococcus danieliae</name>
    <dbReference type="NCBI Taxonomy" id="747656"/>
    <lineage>
        <taxon>Bacteria</taxon>
        <taxon>Bacillati</taxon>
        <taxon>Bacillota</taxon>
        <taxon>Bacilli</taxon>
        <taxon>Lactobacillales</taxon>
        <taxon>Streptococcaceae</taxon>
        <taxon>Streptococcus</taxon>
    </lineage>
</organism>
<evidence type="ECO:0000256" key="3">
    <source>
        <dbReference type="ARBA" id="ARBA00023163"/>
    </source>
</evidence>
<evidence type="ECO:0000256" key="2">
    <source>
        <dbReference type="ARBA" id="ARBA00023125"/>
    </source>
</evidence>
<dbReference type="SUPFAM" id="SSF46785">
    <property type="entry name" value="Winged helix' DNA-binding domain"/>
    <property type="match status" value="1"/>
</dbReference>
<dbReference type="Pfam" id="PF00455">
    <property type="entry name" value="DeoRC"/>
    <property type="match status" value="1"/>
</dbReference>
<evidence type="ECO:0000313" key="5">
    <source>
        <dbReference type="EMBL" id="MVX58845.1"/>
    </source>
</evidence>
<protein>
    <submittedName>
        <fullName evidence="5">DeoR family transcriptional regulator</fullName>
    </submittedName>
</protein>
<dbReference type="EMBL" id="WSRS01000028">
    <property type="protein sequence ID" value="MVX58845.1"/>
    <property type="molecule type" value="Genomic_DNA"/>
</dbReference>
<evidence type="ECO:0000256" key="1">
    <source>
        <dbReference type="ARBA" id="ARBA00023015"/>
    </source>
</evidence>
<proteinExistence type="predicted"/>
<dbReference type="Gene3D" id="1.10.10.10">
    <property type="entry name" value="Winged helix-like DNA-binding domain superfamily/Winged helix DNA-binding domain"/>
    <property type="match status" value="1"/>
</dbReference>
<dbReference type="AlphaFoldDB" id="A0A7X3G816"/>
<dbReference type="SMART" id="SM01134">
    <property type="entry name" value="DeoRC"/>
    <property type="match status" value="1"/>
</dbReference>
<dbReference type="OrthoDB" id="9797223at2"/>
<dbReference type="PROSITE" id="PS00894">
    <property type="entry name" value="HTH_DEOR_1"/>
    <property type="match status" value="1"/>
</dbReference>
<dbReference type="PRINTS" id="PR00037">
    <property type="entry name" value="HTHLACR"/>
</dbReference>
<dbReference type="InterPro" id="IPR036390">
    <property type="entry name" value="WH_DNA-bd_sf"/>
</dbReference>
<dbReference type="InterPro" id="IPR001034">
    <property type="entry name" value="DeoR_HTH"/>
</dbReference>
<keyword evidence="1" id="KW-0805">Transcription regulation</keyword>
<keyword evidence="2" id="KW-0238">DNA-binding</keyword>